<dbReference type="RefSeq" id="XP_004350222.1">
    <property type="nucleotide sequence ID" value="XM_004350172.1"/>
</dbReference>
<dbReference type="GeneID" id="14865910"/>
<reference evidence="2" key="1">
    <citation type="journal article" date="2011" name="Genome Res.">
        <title>Phylogeny-wide analysis of social amoeba genomes highlights ancient origins for complex intercellular communication.</title>
        <authorList>
            <person name="Heidel A.J."/>
            <person name="Lawal H.M."/>
            <person name="Felder M."/>
            <person name="Schilde C."/>
            <person name="Helps N.R."/>
            <person name="Tunggal B."/>
            <person name="Rivero F."/>
            <person name="John U."/>
            <person name="Schleicher M."/>
            <person name="Eichinger L."/>
            <person name="Platzer M."/>
            <person name="Noegel A.A."/>
            <person name="Schaap P."/>
            <person name="Gloeckner G."/>
        </authorList>
    </citation>
    <scope>NUCLEOTIDE SEQUENCE [LARGE SCALE GENOMIC DNA]</scope>
    <source>
        <strain evidence="2">SH3</strain>
    </source>
</reference>
<protein>
    <submittedName>
        <fullName evidence="1">Uncharacterized protein</fullName>
    </submittedName>
</protein>
<organism evidence="1 2">
    <name type="scientific">Cavenderia fasciculata</name>
    <name type="common">Slime mold</name>
    <name type="synonym">Dictyostelium fasciculatum</name>
    <dbReference type="NCBI Taxonomy" id="261658"/>
    <lineage>
        <taxon>Eukaryota</taxon>
        <taxon>Amoebozoa</taxon>
        <taxon>Evosea</taxon>
        <taxon>Eumycetozoa</taxon>
        <taxon>Dictyostelia</taxon>
        <taxon>Acytosteliales</taxon>
        <taxon>Cavenderiaceae</taxon>
        <taxon>Cavenderia</taxon>
    </lineage>
</organism>
<gene>
    <name evidence="1" type="ORF">DFA_11279</name>
</gene>
<dbReference type="EMBL" id="GL883029">
    <property type="protein sequence ID" value="EGG13518.1"/>
    <property type="molecule type" value="Genomic_DNA"/>
</dbReference>
<dbReference type="Proteomes" id="UP000007797">
    <property type="component" value="Unassembled WGS sequence"/>
</dbReference>
<evidence type="ECO:0000313" key="1">
    <source>
        <dbReference type="EMBL" id="EGG13518.1"/>
    </source>
</evidence>
<name>F4QC31_CACFS</name>
<accession>F4QC31</accession>
<sequence>MEQDNYNNIISSIVGWIGSVTAISHNKRGRKYGEINSLSFLISNGYIELLRYKVKRGEPLTYYIHSFGKQQMAAIGNLQLFQECFPLKSLRFFGQTSFDSLMEASSSQKDKTQREELCKIVDYVLKGCQNKLVVLNSNTLEHILIHNNIELLKELTNPKTGLIRLDNKSAADELIEKEFLVRESYETEISQDDAIGYLYHHIPNKLFYSLFQSAQGVMLVSGNKGVIDLFLQKNLVKFISPFGGVWSMLDPQHRDQLWQRVTEIMFDLAHHSPYLTKCIAEYNVLLGDHHRNDRDKLITLLKLFVFETSIQSQRIVLEQIIGWNIKEVLQYLFLCADKTMPLYDTILNCGTLDQIKDFLVSETPQSLTTQPYTRDFDILHYLLGHPKMRDVAISKYQFTSPASLEVLLDDTIARGDDPSLLFAKKCVPLIHGIVDCLETIVVKYPSLRKAAIEKYLNHHVYYLSTRSYYASHSQLSAIQSILSIFSSPEMVQYLFGNTPNIKTMDDLIVLREHLSLTTDKNIQSDLIEKALTISASTTDENVFDQLYQLYNTYSNKYKYLRLSILDGKQKLVYFDQLLNNQESSNPNQSKLQFTLSTDFGVQYKMTRFVYPLYTQYITPRSYTAYGAYGLILSDYPEVIQLYIDHQKDLPKARVLFTSCMYRFVKNDSLQGFKLLLAHLEGSGHSLTTNMFRRMVKTAFFYGSLSVFKYLCQKFTAAMPYCVNWKNLNNIFLEEYETFYGCKLPLLEYLIDSNLLVVNETIVNHRTYHTFYQRYGQYCNDPKHLRFPTPIKKSTTLKKLKCKCFICGVV</sequence>
<proteinExistence type="predicted"/>
<keyword evidence="2" id="KW-1185">Reference proteome</keyword>
<dbReference type="SUPFAM" id="SSF140860">
    <property type="entry name" value="Pseudo ankyrin repeat-like"/>
    <property type="match status" value="1"/>
</dbReference>
<dbReference type="KEGG" id="dfa:DFA_11279"/>
<evidence type="ECO:0000313" key="2">
    <source>
        <dbReference type="Proteomes" id="UP000007797"/>
    </source>
</evidence>
<dbReference type="AlphaFoldDB" id="F4QC31"/>